<comment type="similarity">
    <text evidence="2">Belongs to the class-V pyridoxal-phosphate-dependent aminotransferase family. NifS/IscS subfamily.</text>
</comment>
<evidence type="ECO:0000313" key="10">
    <source>
        <dbReference type="EMBL" id="OHA29272.1"/>
    </source>
</evidence>
<dbReference type="GO" id="GO:0031071">
    <property type="term" value="F:cysteine desulfurase activity"/>
    <property type="evidence" value="ECO:0007669"/>
    <property type="project" value="UniProtKB-EC"/>
</dbReference>
<dbReference type="InterPro" id="IPR015422">
    <property type="entry name" value="PyrdxlP-dep_Trfase_small"/>
</dbReference>
<keyword evidence="5" id="KW-0663">Pyridoxal phosphate</keyword>
<evidence type="ECO:0000256" key="7">
    <source>
        <dbReference type="ARBA" id="ARBA00023014"/>
    </source>
</evidence>
<dbReference type="PIRSF" id="PIRSF005572">
    <property type="entry name" value="NifS"/>
    <property type="match status" value="1"/>
</dbReference>
<dbReference type="PANTHER" id="PTHR11601:SF34">
    <property type="entry name" value="CYSTEINE DESULFURASE"/>
    <property type="match status" value="1"/>
</dbReference>
<comment type="cofactor">
    <cofactor evidence="1">
        <name>pyridoxal 5'-phosphate</name>
        <dbReference type="ChEBI" id="CHEBI:597326"/>
    </cofactor>
</comment>
<evidence type="ECO:0000256" key="8">
    <source>
        <dbReference type="ARBA" id="ARBA00050776"/>
    </source>
</evidence>
<dbReference type="EMBL" id="MHRT01000005">
    <property type="protein sequence ID" value="OHA29272.1"/>
    <property type="molecule type" value="Genomic_DNA"/>
</dbReference>
<dbReference type="InterPro" id="IPR016454">
    <property type="entry name" value="Cysteine_dSase"/>
</dbReference>
<dbReference type="STRING" id="1802315.A3F51_01510"/>
<dbReference type="GO" id="GO:0051536">
    <property type="term" value="F:iron-sulfur cluster binding"/>
    <property type="evidence" value="ECO:0007669"/>
    <property type="project" value="UniProtKB-KW"/>
</dbReference>
<evidence type="ECO:0000256" key="3">
    <source>
        <dbReference type="ARBA" id="ARBA00022679"/>
    </source>
</evidence>
<comment type="caution">
    <text evidence="10">The sequence shown here is derived from an EMBL/GenBank/DDBJ whole genome shotgun (WGS) entry which is preliminary data.</text>
</comment>
<dbReference type="InterPro" id="IPR000192">
    <property type="entry name" value="Aminotrans_V_dom"/>
</dbReference>
<dbReference type="SUPFAM" id="SSF53383">
    <property type="entry name" value="PLP-dependent transferases"/>
    <property type="match status" value="1"/>
</dbReference>
<dbReference type="Proteomes" id="UP000178089">
    <property type="component" value="Unassembled WGS sequence"/>
</dbReference>
<accession>A0A1G2N1Q9</accession>
<evidence type="ECO:0000256" key="2">
    <source>
        <dbReference type="ARBA" id="ARBA00006490"/>
    </source>
</evidence>
<gene>
    <name evidence="10" type="ORF">A3F51_01510</name>
</gene>
<dbReference type="PANTHER" id="PTHR11601">
    <property type="entry name" value="CYSTEINE DESULFURYLASE FAMILY MEMBER"/>
    <property type="match status" value="1"/>
</dbReference>
<feature type="domain" description="Aminotransferase class V" evidence="9">
    <location>
        <begin position="228"/>
        <end position="425"/>
    </location>
</feature>
<evidence type="ECO:0000256" key="6">
    <source>
        <dbReference type="ARBA" id="ARBA00023004"/>
    </source>
</evidence>
<reference evidence="10 11" key="1">
    <citation type="journal article" date="2016" name="Nat. Commun.">
        <title>Thousands of microbial genomes shed light on interconnected biogeochemical processes in an aquifer system.</title>
        <authorList>
            <person name="Anantharaman K."/>
            <person name="Brown C.T."/>
            <person name="Hug L.A."/>
            <person name="Sharon I."/>
            <person name="Castelle C.J."/>
            <person name="Probst A.J."/>
            <person name="Thomas B.C."/>
            <person name="Singh A."/>
            <person name="Wilkins M.J."/>
            <person name="Karaoz U."/>
            <person name="Brodie E.L."/>
            <person name="Williams K.H."/>
            <person name="Hubbard S.S."/>
            <person name="Banfield J.F."/>
        </authorList>
    </citation>
    <scope>NUCLEOTIDE SEQUENCE [LARGE SCALE GENOMIC DNA]</scope>
</reference>
<keyword evidence="3" id="KW-0808">Transferase</keyword>
<evidence type="ECO:0000256" key="1">
    <source>
        <dbReference type="ARBA" id="ARBA00001933"/>
    </source>
</evidence>
<sequence>MERLYTFLAKMCYILSMIKSKRRIYLDYASLTPIDQKVIREMGKYSKQAYANPSSLYMEGVLAKKALFEMRKKIADTIHSHSDEIVFTSGGTEANALALEGVVRAAKMAGISKPHIIISNIEHSSIIETANFLEKNGCEITRLKVDSTGIISVDELKKTIKINTVLVSIMTVNNEIGSIQPIKEIAKAIRQARAGKITSGNNSNNTIADISPKNDRDDKSESVSIYPLFHTDAAQAFLYEELYIEKLGIDLMTLDGSKIYGPRGIGCLFVKRGTPIQPIIYGGGQEGGMRSGTENLPAIAGFAKAVEMARRERGQLEKKKKRMSTKSGQLRNIMIAGLKKIRSDIMVNGENNDISKHSPHILNISIPGVDNEFFLFQLDARGIACSIKSSCLRDEEESYVLKAIGADSGTSIRFSFGRWTKEKDITFALMAIEKILSD</sequence>
<dbReference type="Gene3D" id="3.90.1150.10">
    <property type="entry name" value="Aspartate Aminotransferase, domain 1"/>
    <property type="match status" value="1"/>
</dbReference>
<dbReference type="AlphaFoldDB" id="A0A1G2N1Q9"/>
<keyword evidence="6" id="KW-0408">Iron</keyword>
<evidence type="ECO:0000256" key="4">
    <source>
        <dbReference type="ARBA" id="ARBA00022723"/>
    </source>
</evidence>
<evidence type="ECO:0000259" key="9">
    <source>
        <dbReference type="Pfam" id="PF00266"/>
    </source>
</evidence>
<dbReference type="Gene3D" id="1.10.260.50">
    <property type="match status" value="1"/>
</dbReference>
<evidence type="ECO:0000256" key="5">
    <source>
        <dbReference type="ARBA" id="ARBA00022898"/>
    </source>
</evidence>
<protein>
    <recommendedName>
        <fullName evidence="9">Aminotransferase class V domain-containing protein</fullName>
    </recommendedName>
</protein>
<keyword evidence="7" id="KW-0411">Iron-sulfur</keyword>
<dbReference type="InterPro" id="IPR015424">
    <property type="entry name" value="PyrdxlP-dep_Trfase"/>
</dbReference>
<evidence type="ECO:0000313" key="11">
    <source>
        <dbReference type="Proteomes" id="UP000178089"/>
    </source>
</evidence>
<proteinExistence type="inferred from homology"/>
<organism evidence="10 11">
    <name type="scientific">Candidatus Taylorbacteria bacterium RIFCSPHIGHO2_12_FULL_45_16</name>
    <dbReference type="NCBI Taxonomy" id="1802315"/>
    <lineage>
        <taxon>Bacteria</taxon>
        <taxon>Candidatus Tayloriibacteriota</taxon>
    </lineage>
</organism>
<comment type="catalytic activity">
    <reaction evidence="8">
        <text>(sulfur carrier)-H + L-cysteine = (sulfur carrier)-SH + L-alanine</text>
        <dbReference type="Rhea" id="RHEA:43892"/>
        <dbReference type="Rhea" id="RHEA-COMP:14737"/>
        <dbReference type="Rhea" id="RHEA-COMP:14739"/>
        <dbReference type="ChEBI" id="CHEBI:29917"/>
        <dbReference type="ChEBI" id="CHEBI:35235"/>
        <dbReference type="ChEBI" id="CHEBI:57972"/>
        <dbReference type="ChEBI" id="CHEBI:64428"/>
        <dbReference type="EC" id="2.8.1.7"/>
    </reaction>
</comment>
<dbReference type="GO" id="GO:0046872">
    <property type="term" value="F:metal ion binding"/>
    <property type="evidence" value="ECO:0007669"/>
    <property type="project" value="UniProtKB-KW"/>
</dbReference>
<dbReference type="InterPro" id="IPR015421">
    <property type="entry name" value="PyrdxlP-dep_Trfase_major"/>
</dbReference>
<feature type="domain" description="Aminotransferase class V" evidence="9">
    <location>
        <begin position="24"/>
        <end position="193"/>
    </location>
</feature>
<name>A0A1G2N1Q9_9BACT</name>
<dbReference type="Gene3D" id="3.40.640.10">
    <property type="entry name" value="Type I PLP-dependent aspartate aminotransferase-like (Major domain)"/>
    <property type="match status" value="1"/>
</dbReference>
<dbReference type="Pfam" id="PF00266">
    <property type="entry name" value="Aminotran_5"/>
    <property type="match status" value="2"/>
</dbReference>
<keyword evidence="4" id="KW-0479">Metal-binding</keyword>